<dbReference type="AlphaFoldDB" id="A0A4Y7PRW7"/>
<reference evidence="2 3" key="1">
    <citation type="submission" date="2018-06" db="EMBL/GenBank/DDBJ databases">
        <title>A transcriptomic atlas of mushroom development highlights an independent origin of complex multicellularity.</title>
        <authorList>
            <consortium name="DOE Joint Genome Institute"/>
            <person name="Krizsan K."/>
            <person name="Almasi E."/>
            <person name="Merenyi Z."/>
            <person name="Sahu N."/>
            <person name="Viragh M."/>
            <person name="Koszo T."/>
            <person name="Mondo S."/>
            <person name="Kiss B."/>
            <person name="Balint B."/>
            <person name="Kues U."/>
            <person name="Barry K."/>
            <person name="Hegedus J.C."/>
            <person name="Henrissat B."/>
            <person name="Johnson J."/>
            <person name="Lipzen A."/>
            <person name="Ohm R."/>
            <person name="Nagy I."/>
            <person name="Pangilinan J."/>
            <person name="Yan J."/>
            <person name="Xiong Y."/>
            <person name="Grigoriev I.V."/>
            <person name="Hibbett D.S."/>
            <person name="Nagy L.G."/>
        </authorList>
    </citation>
    <scope>NUCLEOTIDE SEQUENCE [LARGE SCALE GENOMIC DNA]</scope>
    <source>
        <strain evidence="2 3">SZMC22713</strain>
    </source>
</reference>
<dbReference type="Proteomes" id="UP000294933">
    <property type="component" value="Unassembled WGS sequence"/>
</dbReference>
<evidence type="ECO:0000313" key="2">
    <source>
        <dbReference type="EMBL" id="TDL18173.1"/>
    </source>
</evidence>
<name>A0A4Y7PRW7_9AGAM</name>
<gene>
    <name evidence="2" type="ORF">BD410DRAFT_775208</name>
</gene>
<feature type="transmembrane region" description="Helical" evidence="1">
    <location>
        <begin position="152"/>
        <end position="185"/>
    </location>
</feature>
<dbReference type="VEuPathDB" id="FungiDB:BD410DRAFT_775208"/>
<feature type="transmembrane region" description="Helical" evidence="1">
    <location>
        <begin position="101"/>
        <end position="132"/>
    </location>
</feature>
<proteinExistence type="predicted"/>
<keyword evidence="1" id="KW-1133">Transmembrane helix</keyword>
<keyword evidence="1" id="KW-0472">Membrane</keyword>
<keyword evidence="1" id="KW-0812">Transmembrane</keyword>
<organism evidence="2 3">
    <name type="scientific">Rickenella mellea</name>
    <dbReference type="NCBI Taxonomy" id="50990"/>
    <lineage>
        <taxon>Eukaryota</taxon>
        <taxon>Fungi</taxon>
        <taxon>Dikarya</taxon>
        <taxon>Basidiomycota</taxon>
        <taxon>Agaricomycotina</taxon>
        <taxon>Agaricomycetes</taxon>
        <taxon>Hymenochaetales</taxon>
        <taxon>Rickenellaceae</taxon>
        <taxon>Rickenella</taxon>
    </lineage>
</organism>
<feature type="transmembrane region" description="Helical" evidence="1">
    <location>
        <begin position="62"/>
        <end position="80"/>
    </location>
</feature>
<dbReference type="OrthoDB" id="3268450at2759"/>
<keyword evidence="3" id="KW-1185">Reference proteome</keyword>
<sequence length="187" mass="20703">MPSRHYGPRQLFPTNATSTIYREYDRHPKLTGYRLLLISLTLAFGISKAITSYQGLSFAPTTLEWIFGVVVGIALYWIGLYEDVSTHPIAWLFQTDYYGSVALLLHFLFLALSALSILGFFAFAIPTTIFASTVSWWEFGPDSPGMVVLFKLSAFVVFSIVVGGFCMYVAYIAVCPVVGAIARVLTS</sequence>
<protein>
    <submittedName>
        <fullName evidence="2">Uncharacterized protein</fullName>
    </submittedName>
</protein>
<accession>A0A4Y7PRW7</accession>
<evidence type="ECO:0000256" key="1">
    <source>
        <dbReference type="SAM" id="Phobius"/>
    </source>
</evidence>
<feature type="transmembrane region" description="Helical" evidence="1">
    <location>
        <begin position="32"/>
        <end position="50"/>
    </location>
</feature>
<dbReference type="EMBL" id="ML170211">
    <property type="protein sequence ID" value="TDL18173.1"/>
    <property type="molecule type" value="Genomic_DNA"/>
</dbReference>
<evidence type="ECO:0000313" key="3">
    <source>
        <dbReference type="Proteomes" id="UP000294933"/>
    </source>
</evidence>